<dbReference type="AlphaFoldDB" id="A0A7C2B9A6"/>
<accession>A0A7C2B9A6</accession>
<feature type="transmembrane region" description="Helical" evidence="1">
    <location>
        <begin position="107"/>
        <end position="129"/>
    </location>
</feature>
<evidence type="ECO:0000313" key="2">
    <source>
        <dbReference type="EMBL" id="HEF25835.1"/>
    </source>
</evidence>
<feature type="transmembrane region" description="Helical" evidence="1">
    <location>
        <begin position="141"/>
        <end position="164"/>
    </location>
</feature>
<comment type="caution">
    <text evidence="2">The sequence shown here is derived from an EMBL/GenBank/DDBJ whole genome shotgun (WGS) entry which is preliminary data.</text>
</comment>
<proteinExistence type="predicted"/>
<reference evidence="2" key="1">
    <citation type="journal article" date="2020" name="mSystems">
        <title>Genome- and Community-Level Interaction Insights into Carbon Utilization and Element Cycling Functions of Hydrothermarchaeota in Hydrothermal Sediment.</title>
        <authorList>
            <person name="Zhou Z."/>
            <person name="Liu Y."/>
            <person name="Xu W."/>
            <person name="Pan J."/>
            <person name="Luo Z.H."/>
            <person name="Li M."/>
        </authorList>
    </citation>
    <scope>NUCLEOTIDE SEQUENCE [LARGE SCALE GENOMIC DNA]</scope>
    <source>
        <strain evidence="2">SpSt-200</strain>
    </source>
</reference>
<evidence type="ECO:0000256" key="1">
    <source>
        <dbReference type="SAM" id="Phobius"/>
    </source>
</evidence>
<sequence>MRYLYLIPEEVRNAKLIRDELAEVSAAASSNWAYLCWNFLVLILGAGIGLLCAKFVDNDVLNAVIAFDGVIIGFVITAMLFSGRSQFLTKLSYEQVLLYAQKTRYMLLSQMNTLFSFLACLIFSVLSMISLKSGYVDKQTVVVLAASFFILGCYRIILLPFQIYDIHSFALDNLIADSADSVAGNVKSKTEERLRLLG</sequence>
<name>A0A7C2B9A6_9PSED</name>
<organism evidence="2">
    <name type="scientific">Pseudomonas graminis</name>
    <dbReference type="NCBI Taxonomy" id="158627"/>
    <lineage>
        <taxon>Bacteria</taxon>
        <taxon>Pseudomonadati</taxon>
        <taxon>Pseudomonadota</taxon>
        <taxon>Gammaproteobacteria</taxon>
        <taxon>Pseudomonadales</taxon>
        <taxon>Pseudomonadaceae</taxon>
        <taxon>Pseudomonas</taxon>
    </lineage>
</organism>
<keyword evidence="1" id="KW-1133">Transmembrane helix</keyword>
<dbReference type="EMBL" id="DSIN01000019">
    <property type="protein sequence ID" value="HEF25835.1"/>
    <property type="molecule type" value="Genomic_DNA"/>
</dbReference>
<keyword evidence="1" id="KW-0472">Membrane</keyword>
<protein>
    <submittedName>
        <fullName evidence="2">Uncharacterized protein</fullName>
    </submittedName>
</protein>
<gene>
    <name evidence="2" type="ORF">ENP23_08660</name>
</gene>
<keyword evidence="1" id="KW-0812">Transmembrane</keyword>
<feature type="transmembrane region" description="Helical" evidence="1">
    <location>
        <begin position="60"/>
        <end position="81"/>
    </location>
</feature>
<feature type="transmembrane region" description="Helical" evidence="1">
    <location>
        <begin position="32"/>
        <end position="53"/>
    </location>
</feature>